<dbReference type="AlphaFoldDB" id="A0A3S5AR88"/>
<proteinExistence type="predicted"/>
<accession>A0A3S5AR88</accession>
<evidence type="ECO:0008006" key="3">
    <source>
        <dbReference type="Google" id="ProtNLM"/>
    </source>
</evidence>
<keyword evidence="2" id="KW-1185">Reference proteome</keyword>
<protein>
    <recommendedName>
        <fullName evidence="3">G-protein coupled receptors family 1 profile domain-containing protein</fullName>
    </recommendedName>
</protein>
<gene>
    <name evidence="1" type="ORF">PXEA_LOCUS23493</name>
</gene>
<name>A0A3S5AR88_9PLAT</name>
<dbReference type="EMBL" id="CAAALY010108997">
    <property type="protein sequence ID" value="VEL30053.1"/>
    <property type="molecule type" value="Genomic_DNA"/>
</dbReference>
<dbReference type="Proteomes" id="UP000784294">
    <property type="component" value="Unassembled WGS sequence"/>
</dbReference>
<comment type="caution">
    <text evidence="1">The sequence shown here is derived from an EMBL/GenBank/DDBJ whole genome shotgun (WGS) entry which is preliminary data.</text>
</comment>
<evidence type="ECO:0000313" key="2">
    <source>
        <dbReference type="Proteomes" id="UP000784294"/>
    </source>
</evidence>
<sequence>MALIMSYFVWLVLALLVDRQLYLSLGFHSSAVCSRSQSARVTVAISLAMAIYTAPLFCEFTWQAYPSLGLVRVVRTRFGNNQTFKLLNCMP</sequence>
<evidence type="ECO:0000313" key="1">
    <source>
        <dbReference type="EMBL" id="VEL30053.1"/>
    </source>
</evidence>
<reference evidence="1" key="1">
    <citation type="submission" date="2018-11" db="EMBL/GenBank/DDBJ databases">
        <authorList>
            <consortium name="Pathogen Informatics"/>
        </authorList>
    </citation>
    <scope>NUCLEOTIDE SEQUENCE</scope>
</reference>
<organism evidence="1 2">
    <name type="scientific">Protopolystoma xenopodis</name>
    <dbReference type="NCBI Taxonomy" id="117903"/>
    <lineage>
        <taxon>Eukaryota</taxon>
        <taxon>Metazoa</taxon>
        <taxon>Spiralia</taxon>
        <taxon>Lophotrochozoa</taxon>
        <taxon>Platyhelminthes</taxon>
        <taxon>Monogenea</taxon>
        <taxon>Polyopisthocotylea</taxon>
        <taxon>Polystomatidea</taxon>
        <taxon>Polystomatidae</taxon>
        <taxon>Protopolystoma</taxon>
    </lineage>
</organism>